<gene>
    <name evidence="1" type="ORF">Taro_012129</name>
</gene>
<evidence type="ECO:0000313" key="2">
    <source>
        <dbReference type="Proteomes" id="UP000652761"/>
    </source>
</evidence>
<keyword evidence="2" id="KW-1185">Reference proteome</keyword>
<comment type="caution">
    <text evidence="1">The sequence shown here is derived from an EMBL/GenBank/DDBJ whole genome shotgun (WGS) entry which is preliminary data.</text>
</comment>
<protein>
    <submittedName>
        <fullName evidence="1">Uncharacterized protein</fullName>
    </submittedName>
</protein>
<sequence length="155" mass="16861">MFTAGRTHIDHGYAKERIVIQVGCLRGRPLPLKDRSTPHISGRTLSSPTGQVGGIVSFTPRFIFLSSARNSISSDIADLVTNRLACFGEELTWLTRHMRQGPTITGPINAAIKTMVMMTWQGGGDVQSSDNHGNPLARLAGSFSSYTGVLTLYKR</sequence>
<dbReference type="Proteomes" id="UP000652761">
    <property type="component" value="Unassembled WGS sequence"/>
</dbReference>
<name>A0A843UCN5_COLES</name>
<evidence type="ECO:0000313" key="1">
    <source>
        <dbReference type="EMBL" id="MQL79680.1"/>
    </source>
</evidence>
<proteinExistence type="predicted"/>
<accession>A0A843UCN5</accession>
<organism evidence="1 2">
    <name type="scientific">Colocasia esculenta</name>
    <name type="common">Wild taro</name>
    <name type="synonym">Arum esculentum</name>
    <dbReference type="NCBI Taxonomy" id="4460"/>
    <lineage>
        <taxon>Eukaryota</taxon>
        <taxon>Viridiplantae</taxon>
        <taxon>Streptophyta</taxon>
        <taxon>Embryophyta</taxon>
        <taxon>Tracheophyta</taxon>
        <taxon>Spermatophyta</taxon>
        <taxon>Magnoliopsida</taxon>
        <taxon>Liliopsida</taxon>
        <taxon>Araceae</taxon>
        <taxon>Aroideae</taxon>
        <taxon>Colocasieae</taxon>
        <taxon>Colocasia</taxon>
    </lineage>
</organism>
<dbReference type="EMBL" id="NMUH01000470">
    <property type="protein sequence ID" value="MQL79680.1"/>
    <property type="molecule type" value="Genomic_DNA"/>
</dbReference>
<dbReference type="AlphaFoldDB" id="A0A843UCN5"/>
<reference evidence="1" key="1">
    <citation type="submission" date="2017-07" db="EMBL/GenBank/DDBJ databases">
        <title>Taro Niue Genome Assembly and Annotation.</title>
        <authorList>
            <person name="Atibalentja N."/>
            <person name="Keating K."/>
            <person name="Fields C.J."/>
        </authorList>
    </citation>
    <scope>NUCLEOTIDE SEQUENCE</scope>
    <source>
        <strain evidence="1">Niue_2</strain>
        <tissue evidence="1">Leaf</tissue>
    </source>
</reference>